<organism evidence="1 2">
    <name type="scientific">Dendryphion nanum</name>
    <dbReference type="NCBI Taxonomy" id="256645"/>
    <lineage>
        <taxon>Eukaryota</taxon>
        <taxon>Fungi</taxon>
        <taxon>Dikarya</taxon>
        <taxon>Ascomycota</taxon>
        <taxon>Pezizomycotina</taxon>
        <taxon>Dothideomycetes</taxon>
        <taxon>Pleosporomycetidae</taxon>
        <taxon>Pleosporales</taxon>
        <taxon>Torulaceae</taxon>
        <taxon>Dendryphion</taxon>
    </lineage>
</organism>
<reference evidence="1" key="1">
    <citation type="journal article" date="2021" name="Nat. Commun.">
        <title>Genetic determinants of endophytism in the Arabidopsis root mycobiome.</title>
        <authorList>
            <person name="Mesny F."/>
            <person name="Miyauchi S."/>
            <person name="Thiergart T."/>
            <person name="Pickel B."/>
            <person name="Atanasova L."/>
            <person name="Karlsson M."/>
            <person name="Huettel B."/>
            <person name="Barry K.W."/>
            <person name="Haridas S."/>
            <person name="Chen C."/>
            <person name="Bauer D."/>
            <person name="Andreopoulos W."/>
            <person name="Pangilinan J."/>
            <person name="LaButti K."/>
            <person name="Riley R."/>
            <person name="Lipzen A."/>
            <person name="Clum A."/>
            <person name="Drula E."/>
            <person name="Henrissat B."/>
            <person name="Kohler A."/>
            <person name="Grigoriev I.V."/>
            <person name="Martin F.M."/>
            <person name="Hacquard S."/>
        </authorList>
    </citation>
    <scope>NUCLEOTIDE SEQUENCE</scope>
    <source>
        <strain evidence="1">MPI-CAGE-CH-0243</strain>
    </source>
</reference>
<dbReference type="EMBL" id="JAGMWT010000030">
    <property type="protein sequence ID" value="KAH7109876.1"/>
    <property type="molecule type" value="Genomic_DNA"/>
</dbReference>
<evidence type="ECO:0000313" key="1">
    <source>
        <dbReference type="EMBL" id="KAH7109876.1"/>
    </source>
</evidence>
<sequence length="214" mass="24106">MTSRLTADVHSFTADLQCEPAKMEIQVRIQCPDPLSSSCRMDAVTMTAENKNCRIPAFPTGRRNILVTSTTEGNMAPQDKYDYGGWYGGAVIEQCDNNCDDVERNRIVIFTFYKQPGPTLTNSGTLFCKPSFRFQQSTVTMNGDGAILKAHDNRKLLQEPTNMNVNKLSLAVRAAFERVTKDDIPFNIPVRRNEFHTFVKLILLSENSRSIEDT</sequence>
<dbReference type="Proteomes" id="UP000700596">
    <property type="component" value="Unassembled WGS sequence"/>
</dbReference>
<dbReference type="AlphaFoldDB" id="A0A9P9I6R7"/>
<comment type="caution">
    <text evidence="1">The sequence shown here is derived from an EMBL/GenBank/DDBJ whole genome shotgun (WGS) entry which is preliminary data.</text>
</comment>
<protein>
    <submittedName>
        <fullName evidence="1">Uncharacterized protein</fullName>
    </submittedName>
</protein>
<proteinExistence type="predicted"/>
<keyword evidence="2" id="KW-1185">Reference proteome</keyword>
<evidence type="ECO:0000313" key="2">
    <source>
        <dbReference type="Proteomes" id="UP000700596"/>
    </source>
</evidence>
<gene>
    <name evidence="1" type="ORF">B0J11DRAFT_512734</name>
</gene>
<accession>A0A9P9I6R7</accession>
<dbReference type="OrthoDB" id="3912677at2759"/>
<name>A0A9P9I6R7_9PLEO</name>